<dbReference type="AlphaFoldDB" id="A0A1F6MRZ4"/>
<protein>
    <submittedName>
        <fullName evidence="2">Uncharacterized protein</fullName>
    </submittedName>
</protein>
<dbReference type="EMBL" id="MFQN01000016">
    <property type="protein sequence ID" value="OGH74411.1"/>
    <property type="molecule type" value="Genomic_DNA"/>
</dbReference>
<feature type="transmembrane region" description="Helical" evidence="1">
    <location>
        <begin position="36"/>
        <end position="55"/>
    </location>
</feature>
<feature type="transmembrane region" description="Helical" evidence="1">
    <location>
        <begin position="122"/>
        <end position="142"/>
    </location>
</feature>
<accession>A0A1F6MRZ4</accession>
<reference evidence="2 3" key="1">
    <citation type="journal article" date="2016" name="Nat. Commun.">
        <title>Thousands of microbial genomes shed light on interconnected biogeochemical processes in an aquifer system.</title>
        <authorList>
            <person name="Anantharaman K."/>
            <person name="Brown C.T."/>
            <person name="Hug L.A."/>
            <person name="Sharon I."/>
            <person name="Castelle C.J."/>
            <person name="Probst A.J."/>
            <person name="Thomas B.C."/>
            <person name="Singh A."/>
            <person name="Wilkins M.J."/>
            <person name="Karaoz U."/>
            <person name="Brodie E.L."/>
            <person name="Williams K.H."/>
            <person name="Hubbard S.S."/>
            <person name="Banfield J.F."/>
        </authorList>
    </citation>
    <scope>NUCLEOTIDE SEQUENCE [LARGE SCALE GENOMIC DNA]</scope>
</reference>
<dbReference type="STRING" id="1798692.A3G00_00950"/>
<evidence type="ECO:0000313" key="2">
    <source>
        <dbReference type="EMBL" id="OGH74411.1"/>
    </source>
</evidence>
<keyword evidence="1" id="KW-0812">Transmembrane</keyword>
<organism evidence="2 3">
    <name type="scientific">Candidatus Magasanikbacteria bacterium RIFCSPLOWO2_12_FULL_43_12</name>
    <dbReference type="NCBI Taxonomy" id="1798692"/>
    <lineage>
        <taxon>Bacteria</taxon>
        <taxon>Candidatus Magasanikiibacteriota</taxon>
    </lineage>
</organism>
<dbReference type="Pfam" id="PF20108">
    <property type="entry name" value="DUF6498"/>
    <property type="match status" value="1"/>
</dbReference>
<name>A0A1F6MRZ4_9BACT</name>
<sequence length="241" mass="27574">MNIVLKQDKSTQALVYANLLPLFGVLFLHWTVIDILYTYWLETLIIGVITVMKMLKTKMIALDESSKNMPFTQKTSAAIIRTFLVGFFIFHYGGFLSGYFFFIFGVFPAIFRLFDHVGSYNISALGIFISAAGLFASHWISYKQNFIGKNESKKTNIMYTMFAPYKRIIVLHLTIILGMFSVILATVGIPKILSSLNYDSAKLIPTVLNSVVLGLFIWLKIVIDKKYHLREHFELELKQTL</sequence>
<gene>
    <name evidence="2" type="ORF">A3G00_00950</name>
</gene>
<feature type="transmembrane region" description="Helical" evidence="1">
    <location>
        <begin position="168"/>
        <end position="189"/>
    </location>
</feature>
<evidence type="ECO:0000256" key="1">
    <source>
        <dbReference type="SAM" id="Phobius"/>
    </source>
</evidence>
<dbReference type="Proteomes" id="UP000178347">
    <property type="component" value="Unassembled WGS sequence"/>
</dbReference>
<keyword evidence="1" id="KW-0472">Membrane</keyword>
<evidence type="ECO:0000313" key="3">
    <source>
        <dbReference type="Proteomes" id="UP000178347"/>
    </source>
</evidence>
<feature type="transmembrane region" description="Helical" evidence="1">
    <location>
        <begin position="76"/>
        <end position="102"/>
    </location>
</feature>
<proteinExistence type="predicted"/>
<feature type="transmembrane region" description="Helical" evidence="1">
    <location>
        <begin position="201"/>
        <end position="223"/>
    </location>
</feature>
<comment type="caution">
    <text evidence="2">The sequence shown here is derived from an EMBL/GenBank/DDBJ whole genome shotgun (WGS) entry which is preliminary data.</text>
</comment>
<dbReference type="InterPro" id="IPR045466">
    <property type="entry name" value="DUF6498"/>
</dbReference>
<keyword evidence="1" id="KW-1133">Transmembrane helix</keyword>
<feature type="transmembrane region" description="Helical" evidence="1">
    <location>
        <begin position="12"/>
        <end position="30"/>
    </location>
</feature>